<evidence type="ECO:0000256" key="3">
    <source>
        <dbReference type="SAM" id="MobiDB-lite"/>
    </source>
</evidence>
<evidence type="ECO:0000256" key="1">
    <source>
        <dbReference type="ARBA" id="ARBA00004613"/>
    </source>
</evidence>
<dbReference type="InterPro" id="IPR020475">
    <property type="entry name" value="Endothelin"/>
</dbReference>
<dbReference type="GO" id="GO:0005179">
    <property type="term" value="F:hormone activity"/>
    <property type="evidence" value="ECO:0007669"/>
    <property type="project" value="TreeGrafter"/>
</dbReference>
<feature type="region of interest" description="Disordered" evidence="3">
    <location>
        <begin position="112"/>
        <end position="148"/>
    </location>
</feature>
<accession>A0A6A4SWR5</accession>
<dbReference type="GO" id="GO:0031708">
    <property type="term" value="F:endothelin B receptor binding"/>
    <property type="evidence" value="ECO:0007669"/>
    <property type="project" value="TreeGrafter"/>
</dbReference>
<dbReference type="PANTHER" id="PTHR13874:SF11">
    <property type="entry name" value="ENDOTHELIN-3"/>
    <property type="match status" value="1"/>
</dbReference>
<keyword evidence="2" id="KW-0964">Secreted</keyword>
<dbReference type="AlphaFoldDB" id="A0A6A4SWR5"/>
<dbReference type="InterPro" id="IPR019764">
    <property type="entry name" value="Endothelin_toxin_CS"/>
</dbReference>
<dbReference type="Proteomes" id="UP000438429">
    <property type="component" value="Unassembled WGS sequence"/>
</dbReference>
<gene>
    <name evidence="4" type="ORF">F2P81_013199</name>
</gene>
<reference evidence="4 5" key="1">
    <citation type="submission" date="2019-06" db="EMBL/GenBank/DDBJ databases">
        <title>Draft genomes of female and male turbot (Scophthalmus maximus).</title>
        <authorList>
            <person name="Xu H."/>
            <person name="Xu X.-W."/>
            <person name="Shao C."/>
            <person name="Chen S."/>
        </authorList>
    </citation>
    <scope>NUCLEOTIDE SEQUENCE [LARGE SCALE GENOMIC DNA]</scope>
    <source>
        <strain evidence="4">Ysfricsl-2016a</strain>
        <tissue evidence="4">Blood</tissue>
    </source>
</reference>
<organism evidence="4 5">
    <name type="scientific">Scophthalmus maximus</name>
    <name type="common">Turbot</name>
    <name type="synonym">Psetta maxima</name>
    <dbReference type="NCBI Taxonomy" id="52904"/>
    <lineage>
        <taxon>Eukaryota</taxon>
        <taxon>Metazoa</taxon>
        <taxon>Chordata</taxon>
        <taxon>Craniata</taxon>
        <taxon>Vertebrata</taxon>
        <taxon>Euteleostomi</taxon>
        <taxon>Actinopterygii</taxon>
        <taxon>Neopterygii</taxon>
        <taxon>Teleostei</taxon>
        <taxon>Neoteleostei</taxon>
        <taxon>Acanthomorphata</taxon>
        <taxon>Carangaria</taxon>
        <taxon>Pleuronectiformes</taxon>
        <taxon>Pleuronectoidei</taxon>
        <taxon>Scophthalmidae</taxon>
        <taxon>Scophthalmus</taxon>
    </lineage>
</organism>
<dbReference type="GO" id="GO:0014826">
    <property type="term" value="P:vein smooth muscle contraction"/>
    <property type="evidence" value="ECO:0007669"/>
    <property type="project" value="TreeGrafter"/>
</dbReference>
<comment type="subcellular location">
    <subcellularLocation>
        <location evidence="1">Secreted</location>
    </subcellularLocation>
</comment>
<dbReference type="PROSITE" id="PS00270">
    <property type="entry name" value="ENDOTHELIN"/>
    <property type="match status" value="1"/>
</dbReference>
<evidence type="ECO:0000313" key="4">
    <source>
        <dbReference type="EMBL" id="KAF0035441.1"/>
    </source>
</evidence>
<dbReference type="GO" id="GO:0019229">
    <property type="term" value="P:regulation of vasoconstriction"/>
    <property type="evidence" value="ECO:0007669"/>
    <property type="project" value="InterPro"/>
</dbReference>
<sequence length="148" mass="16418">MMNLCKTLGECSDCGKSRHAYKTSRTQNRVDVLDGYDRHTVPYGMSSYQGSLRMRRSTATEQRRRRNGTESQRCACSQRADSNCSSFCTNSTVKSPYTQVQDCLGTTLLPSSSTAAEAKRDAPPTASVSKRFKCPDKPSSSFSNNFSR</sequence>
<proteinExistence type="predicted"/>
<protein>
    <submittedName>
        <fullName evidence="4">Uncharacterized protein</fullName>
    </submittedName>
</protein>
<name>A0A6A4SWR5_SCOMX</name>
<dbReference type="EMBL" id="VEVO01000011">
    <property type="protein sequence ID" value="KAF0035441.1"/>
    <property type="molecule type" value="Genomic_DNA"/>
</dbReference>
<feature type="compositionally biased region" description="Polar residues" evidence="3">
    <location>
        <begin position="138"/>
        <end position="148"/>
    </location>
</feature>
<comment type="caution">
    <text evidence="4">The sequence shown here is derived from an EMBL/GenBank/DDBJ whole genome shotgun (WGS) entry which is preliminary data.</text>
</comment>
<dbReference type="GO" id="GO:0003100">
    <property type="term" value="P:regulation of systemic arterial blood pressure by endothelin"/>
    <property type="evidence" value="ECO:0007669"/>
    <property type="project" value="TreeGrafter"/>
</dbReference>
<dbReference type="PANTHER" id="PTHR13874">
    <property type="entry name" value="ENDOTHELIN"/>
    <property type="match status" value="1"/>
</dbReference>
<dbReference type="GO" id="GO:0005615">
    <property type="term" value="C:extracellular space"/>
    <property type="evidence" value="ECO:0007669"/>
    <property type="project" value="TreeGrafter"/>
</dbReference>
<dbReference type="GO" id="GO:0006874">
    <property type="term" value="P:intracellular calcium ion homeostasis"/>
    <property type="evidence" value="ECO:0007669"/>
    <property type="project" value="TreeGrafter"/>
</dbReference>
<evidence type="ECO:0000313" key="5">
    <source>
        <dbReference type="Proteomes" id="UP000438429"/>
    </source>
</evidence>
<evidence type="ECO:0000256" key="2">
    <source>
        <dbReference type="ARBA" id="ARBA00022525"/>
    </source>
</evidence>